<feature type="transmembrane region" description="Helical" evidence="1">
    <location>
        <begin position="6"/>
        <end position="26"/>
    </location>
</feature>
<dbReference type="Proteomes" id="UP001497482">
    <property type="component" value="Chromosome 2"/>
</dbReference>
<evidence type="ECO:0000256" key="1">
    <source>
        <dbReference type="SAM" id="Phobius"/>
    </source>
</evidence>
<dbReference type="EMBL" id="OZ035824">
    <property type="protein sequence ID" value="CAL1593317.1"/>
    <property type="molecule type" value="Genomic_DNA"/>
</dbReference>
<keyword evidence="1" id="KW-0812">Transmembrane</keyword>
<sequence>MCGVDGWFWFWGGVVEMWVVVKGVILSKSGVEMVRGGLVVVGDGGLGGWVFWVWVGWVVVEEEKSEGVGWKM</sequence>
<name>A0AAV2LIM2_KNICA</name>
<keyword evidence="1" id="KW-0472">Membrane</keyword>
<dbReference type="EMBL" id="OZ035825">
    <property type="protein sequence ID" value="CAL1602180.1"/>
    <property type="molecule type" value="Genomic_DNA"/>
</dbReference>
<dbReference type="AlphaFoldDB" id="A0AAV2LIM2"/>
<accession>A0AAV2LIM2</accession>
<protein>
    <recommendedName>
        <fullName evidence="5">Transmembrane protein</fullName>
    </recommendedName>
</protein>
<keyword evidence="4" id="KW-1185">Reference proteome</keyword>
<evidence type="ECO:0000313" key="2">
    <source>
        <dbReference type="EMBL" id="CAL1593317.1"/>
    </source>
</evidence>
<keyword evidence="1" id="KW-1133">Transmembrane helix</keyword>
<dbReference type="Proteomes" id="UP001497482">
    <property type="component" value="Chromosome 3"/>
</dbReference>
<evidence type="ECO:0008006" key="5">
    <source>
        <dbReference type="Google" id="ProtNLM"/>
    </source>
</evidence>
<gene>
    <name evidence="2" type="ORF">KC01_LOCUS22441</name>
    <name evidence="3" type="ORF">KC01_LOCUS29989</name>
</gene>
<organism evidence="3 4">
    <name type="scientific">Knipowitschia caucasica</name>
    <name type="common">Caucasian dwarf goby</name>
    <name type="synonym">Pomatoschistus caucasicus</name>
    <dbReference type="NCBI Taxonomy" id="637954"/>
    <lineage>
        <taxon>Eukaryota</taxon>
        <taxon>Metazoa</taxon>
        <taxon>Chordata</taxon>
        <taxon>Craniata</taxon>
        <taxon>Vertebrata</taxon>
        <taxon>Euteleostomi</taxon>
        <taxon>Actinopterygii</taxon>
        <taxon>Neopterygii</taxon>
        <taxon>Teleostei</taxon>
        <taxon>Neoteleostei</taxon>
        <taxon>Acanthomorphata</taxon>
        <taxon>Gobiaria</taxon>
        <taxon>Gobiiformes</taxon>
        <taxon>Gobioidei</taxon>
        <taxon>Gobiidae</taxon>
        <taxon>Gobiinae</taxon>
        <taxon>Knipowitschia</taxon>
    </lineage>
</organism>
<reference evidence="3 4" key="1">
    <citation type="submission" date="2024-04" db="EMBL/GenBank/DDBJ databases">
        <authorList>
            <person name="Waldvogel A.-M."/>
            <person name="Schoenle A."/>
        </authorList>
    </citation>
    <scope>NUCLEOTIDE SEQUENCE [LARGE SCALE GENOMIC DNA]</scope>
</reference>
<proteinExistence type="predicted"/>
<evidence type="ECO:0000313" key="3">
    <source>
        <dbReference type="EMBL" id="CAL1602180.1"/>
    </source>
</evidence>
<feature type="transmembrane region" description="Helical" evidence="1">
    <location>
        <begin position="38"/>
        <end position="60"/>
    </location>
</feature>
<evidence type="ECO:0000313" key="4">
    <source>
        <dbReference type="Proteomes" id="UP001497482"/>
    </source>
</evidence>